<keyword evidence="1" id="KW-0812">Transmembrane</keyword>
<gene>
    <name evidence="2" type="ORF">ABRQ22_14175</name>
</gene>
<evidence type="ECO:0000256" key="1">
    <source>
        <dbReference type="SAM" id="Phobius"/>
    </source>
</evidence>
<accession>A0AAU8FW86</accession>
<name>A0AAU8FW86_9MICO</name>
<keyword evidence="1" id="KW-0472">Membrane</keyword>
<dbReference type="AlphaFoldDB" id="A0AAU8FW86"/>
<reference evidence="2" key="1">
    <citation type="submission" date="2024-06" db="EMBL/GenBank/DDBJ databases">
        <title>Complete genome sequence of the cellulolytic actinobacterium, Cellulosimicrobium ES-005.</title>
        <authorList>
            <person name="Matthews C.T."/>
            <person name="Underwood K.D."/>
            <person name="Ghanchi K.M."/>
            <person name="Fields S.D."/>
            <person name="Gardner S.G."/>
        </authorList>
    </citation>
    <scope>NUCLEOTIDE SEQUENCE</scope>
    <source>
        <strain evidence="2">ES-005</strain>
    </source>
</reference>
<evidence type="ECO:0000313" key="2">
    <source>
        <dbReference type="EMBL" id="XCH28746.1"/>
    </source>
</evidence>
<organism evidence="2">
    <name type="scientific">Cellulosimicrobium sp. ES-005</name>
    <dbReference type="NCBI Taxonomy" id="3163031"/>
    <lineage>
        <taxon>Bacteria</taxon>
        <taxon>Bacillati</taxon>
        <taxon>Actinomycetota</taxon>
        <taxon>Actinomycetes</taxon>
        <taxon>Micrococcales</taxon>
        <taxon>Promicromonosporaceae</taxon>
        <taxon>Cellulosimicrobium</taxon>
    </lineage>
</organism>
<evidence type="ECO:0008006" key="3">
    <source>
        <dbReference type="Google" id="ProtNLM"/>
    </source>
</evidence>
<feature type="transmembrane region" description="Helical" evidence="1">
    <location>
        <begin position="133"/>
        <end position="153"/>
    </location>
</feature>
<feature type="transmembrane region" description="Helical" evidence="1">
    <location>
        <begin position="188"/>
        <end position="205"/>
    </location>
</feature>
<keyword evidence="1" id="KW-1133">Transmembrane helix</keyword>
<dbReference type="EMBL" id="CP159290">
    <property type="protein sequence ID" value="XCH28746.1"/>
    <property type="molecule type" value="Genomic_DNA"/>
</dbReference>
<protein>
    <recommendedName>
        <fullName evidence="3">Transporter</fullName>
    </recommendedName>
</protein>
<feature type="transmembrane region" description="Helical" evidence="1">
    <location>
        <begin position="47"/>
        <end position="67"/>
    </location>
</feature>
<dbReference type="RefSeq" id="WP_253052048.1">
    <property type="nucleotide sequence ID" value="NZ_CP159290.1"/>
</dbReference>
<feature type="transmembrane region" description="Helical" evidence="1">
    <location>
        <begin position="159"/>
        <end position="181"/>
    </location>
</feature>
<sequence length="256" mass="26915">MTTDHGDGPRDGAGEPDEPALDVAETLRLISEQQDRARRATEPDSRLLFLAWGVAWLVGYLCLWASAVRVVDGTATVRLTTRAGQVVGAQPEPWAFWVFFSLIAAAVAFTIVHSVTRTAGTRGVSARTGAMYGWSWMLGFVCFGFVLGGLARAGASEEVMSLASNAFACVVVGLLYLGGAAAFGDRGLFVLGVWILLTAAVATFAGLPLTYLVMALAGGGGFLVMAAIEHVLRARRRRLATRPAPARASAEGAADV</sequence>
<feature type="transmembrane region" description="Helical" evidence="1">
    <location>
        <begin position="211"/>
        <end position="232"/>
    </location>
</feature>
<proteinExistence type="predicted"/>
<feature type="transmembrane region" description="Helical" evidence="1">
    <location>
        <begin position="94"/>
        <end position="112"/>
    </location>
</feature>